<evidence type="ECO:0000313" key="10">
    <source>
        <dbReference type="EMBL" id="GBG65233.1"/>
    </source>
</evidence>
<dbReference type="PANTHER" id="PTHR11009">
    <property type="entry name" value="DER1-LIKE PROTEIN, DERLIN"/>
    <property type="match status" value="1"/>
</dbReference>
<dbReference type="InterPro" id="IPR035952">
    <property type="entry name" value="Rhomboid-like_sf"/>
</dbReference>
<evidence type="ECO:0000256" key="2">
    <source>
        <dbReference type="ARBA" id="ARBA00004477"/>
    </source>
</evidence>
<evidence type="ECO:0000256" key="7">
    <source>
        <dbReference type="ARBA" id="ARBA00023136"/>
    </source>
</evidence>
<organism evidence="10 11">
    <name type="scientific">Chara braunii</name>
    <name type="common">Braun's stonewort</name>
    <dbReference type="NCBI Taxonomy" id="69332"/>
    <lineage>
        <taxon>Eukaryota</taxon>
        <taxon>Viridiplantae</taxon>
        <taxon>Streptophyta</taxon>
        <taxon>Charophyceae</taxon>
        <taxon>Charales</taxon>
        <taxon>Characeae</taxon>
        <taxon>Chara</taxon>
    </lineage>
</organism>
<dbReference type="SUPFAM" id="SSF144091">
    <property type="entry name" value="Rhomboid-like"/>
    <property type="match status" value="1"/>
</dbReference>
<feature type="compositionally biased region" description="Low complexity" evidence="9">
    <location>
        <begin position="230"/>
        <end position="242"/>
    </location>
</feature>
<comment type="similarity">
    <text evidence="3 8">Belongs to the derlin family.</text>
</comment>
<comment type="caution">
    <text evidence="10">The sequence shown here is derived from an EMBL/GenBank/DDBJ whole genome shotgun (WGS) entry which is preliminary data.</text>
</comment>
<dbReference type="GO" id="GO:0005789">
    <property type="term" value="C:endoplasmic reticulum membrane"/>
    <property type="evidence" value="ECO:0007669"/>
    <property type="project" value="UniProtKB-SubCell"/>
</dbReference>
<dbReference type="OrthoDB" id="1716531at2759"/>
<evidence type="ECO:0000256" key="8">
    <source>
        <dbReference type="RuleBase" id="RU363059"/>
    </source>
</evidence>
<evidence type="ECO:0000256" key="5">
    <source>
        <dbReference type="ARBA" id="ARBA00022824"/>
    </source>
</evidence>
<accession>A0A388K5L1</accession>
<comment type="function">
    <text evidence="8">May be involved in the degradation of misfolded endoplasmic reticulum (ER) luminal proteins.</text>
</comment>
<proteinExistence type="inferred from homology"/>
<evidence type="ECO:0000256" key="4">
    <source>
        <dbReference type="ARBA" id="ARBA00022692"/>
    </source>
</evidence>
<dbReference type="STRING" id="69332.A0A388K5L1"/>
<reference evidence="10 11" key="1">
    <citation type="journal article" date="2018" name="Cell">
        <title>The Chara Genome: Secondary Complexity and Implications for Plant Terrestrialization.</title>
        <authorList>
            <person name="Nishiyama T."/>
            <person name="Sakayama H."/>
            <person name="Vries J.D."/>
            <person name="Buschmann H."/>
            <person name="Saint-Marcoux D."/>
            <person name="Ullrich K.K."/>
            <person name="Haas F.B."/>
            <person name="Vanderstraeten L."/>
            <person name="Becker D."/>
            <person name="Lang D."/>
            <person name="Vosolsobe S."/>
            <person name="Rombauts S."/>
            <person name="Wilhelmsson P.K.I."/>
            <person name="Janitza P."/>
            <person name="Kern R."/>
            <person name="Heyl A."/>
            <person name="Rumpler F."/>
            <person name="Villalobos L.I.A.C."/>
            <person name="Clay J.M."/>
            <person name="Skokan R."/>
            <person name="Toyoda A."/>
            <person name="Suzuki Y."/>
            <person name="Kagoshima H."/>
            <person name="Schijlen E."/>
            <person name="Tajeshwar N."/>
            <person name="Catarino B."/>
            <person name="Hetherington A.J."/>
            <person name="Saltykova A."/>
            <person name="Bonnot C."/>
            <person name="Breuninger H."/>
            <person name="Symeonidi A."/>
            <person name="Radhakrishnan G.V."/>
            <person name="Van Nieuwerburgh F."/>
            <person name="Deforce D."/>
            <person name="Chang C."/>
            <person name="Karol K.G."/>
            <person name="Hedrich R."/>
            <person name="Ulvskov P."/>
            <person name="Glockner G."/>
            <person name="Delwiche C.F."/>
            <person name="Petrasek J."/>
            <person name="Van de Peer Y."/>
            <person name="Friml J."/>
            <person name="Beilby M."/>
            <person name="Dolan L."/>
            <person name="Kohara Y."/>
            <person name="Sugano S."/>
            <person name="Fujiyama A."/>
            <person name="Delaux P.-M."/>
            <person name="Quint M."/>
            <person name="TheiBen G."/>
            <person name="Hagemann M."/>
            <person name="Harholt J."/>
            <person name="Dunand C."/>
            <person name="Zachgo S."/>
            <person name="Langdale J."/>
            <person name="Maumus F."/>
            <person name="Straeten D.V.D."/>
            <person name="Gould S.B."/>
            <person name="Rensing S.A."/>
        </authorList>
    </citation>
    <scope>NUCLEOTIDE SEQUENCE [LARGE SCALE GENOMIC DNA]</scope>
    <source>
        <strain evidence="10 11">S276</strain>
    </source>
</reference>
<sequence length="265" mass="29858">MASSPSDWFKSLPPVTKAYGTILVITGVGAYIGQLDPSLLYLNRYLVFKKFQIWRLVTTFCFTAPVSLTLFYDLLMLAWHSVSLEKNTFENRTVDFVYMLLFGMACMLGVGLLVPSLGLYFLSVPLIFMLIYVWARENADANINFMGLFQYKGFYLPWMMLGLSLVFGGRSPVSGLLGILVGHIYYFSTVLYPLAGGRNFLQTPLWVHKLVDKWGVNQVHRQRQFFSPGIAAPRARPGMPAGSQSSDVPPRSSAFSGRSYRLNRD</sequence>
<feature type="transmembrane region" description="Helical" evidence="8">
    <location>
        <begin position="96"/>
        <end position="113"/>
    </location>
</feature>
<dbReference type="AlphaFoldDB" id="A0A388K5L1"/>
<dbReference type="Gramene" id="GBG65233">
    <property type="protein sequence ID" value="GBG65233"/>
    <property type="gene ID" value="CBR_g50024"/>
</dbReference>
<protein>
    <recommendedName>
        <fullName evidence="8">Derlin</fullName>
    </recommendedName>
</protein>
<keyword evidence="4 8" id="KW-0812">Transmembrane</keyword>
<dbReference type="InterPro" id="IPR007599">
    <property type="entry name" value="DER1"/>
</dbReference>
<feature type="transmembrane region" description="Helical" evidence="8">
    <location>
        <begin position="147"/>
        <end position="167"/>
    </location>
</feature>
<keyword evidence="11" id="KW-1185">Reference proteome</keyword>
<name>A0A388K5L1_CHABU</name>
<evidence type="ECO:0000256" key="9">
    <source>
        <dbReference type="SAM" id="MobiDB-lite"/>
    </source>
</evidence>
<evidence type="ECO:0000256" key="3">
    <source>
        <dbReference type="ARBA" id="ARBA00008917"/>
    </source>
</evidence>
<gene>
    <name evidence="10" type="ORF">CBR_g50024</name>
</gene>
<evidence type="ECO:0000313" key="11">
    <source>
        <dbReference type="Proteomes" id="UP000265515"/>
    </source>
</evidence>
<comment type="function">
    <text evidence="1">May be involved in the degradation process of specific misfolded endoplasmic reticulum (ER) luminal proteins.</text>
</comment>
<dbReference type="Proteomes" id="UP000265515">
    <property type="component" value="Unassembled WGS sequence"/>
</dbReference>
<evidence type="ECO:0000256" key="6">
    <source>
        <dbReference type="ARBA" id="ARBA00022989"/>
    </source>
</evidence>
<feature type="transmembrane region" description="Helical" evidence="8">
    <location>
        <begin position="12"/>
        <end position="33"/>
    </location>
</feature>
<feature type="transmembrane region" description="Helical" evidence="8">
    <location>
        <begin position="173"/>
        <end position="195"/>
    </location>
</feature>
<comment type="caution">
    <text evidence="8">Lacks conserved residue(s) required for the propagation of feature annotation.</text>
</comment>
<keyword evidence="6 8" id="KW-1133">Transmembrane helix</keyword>
<dbReference type="GO" id="GO:0006950">
    <property type="term" value="P:response to stress"/>
    <property type="evidence" value="ECO:0007669"/>
    <property type="project" value="UniProtKB-ARBA"/>
</dbReference>
<comment type="subcellular location">
    <subcellularLocation>
        <location evidence="2 8">Endoplasmic reticulum membrane</location>
        <topology evidence="2 8">Multi-pass membrane protein</topology>
    </subcellularLocation>
</comment>
<evidence type="ECO:0000256" key="1">
    <source>
        <dbReference type="ARBA" id="ARBA00003292"/>
    </source>
</evidence>
<keyword evidence="7 8" id="KW-0472">Membrane</keyword>
<feature type="transmembrane region" description="Helical" evidence="8">
    <location>
        <begin position="119"/>
        <end position="135"/>
    </location>
</feature>
<dbReference type="EMBL" id="BFEA01000059">
    <property type="protein sequence ID" value="GBG65233.1"/>
    <property type="molecule type" value="Genomic_DNA"/>
</dbReference>
<feature type="transmembrane region" description="Helical" evidence="8">
    <location>
        <begin position="53"/>
        <end position="75"/>
    </location>
</feature>
<dbReference type="OMA" id="SSPAEWY"/>
<dbReference type="Pfam" id="PF04511">
    <property type="entry name" value="DER1"/>
    <property type="match status" value="1"/>
</dbReference>
<feature type="region of interest" description="Disordered" evidence="9">
    <location>
        <begin position="230"/>
        <end position="265"/>
    </location>
</feature>
<keyword evidence="5 8" id="KW-0256">Endoplasmic reticulum</keyword>